<reference evidence="2 3" key="1">
    <citation type="journal article" date="2019" name="Plant Biotechnol. J.">
        <title>The red bayberry genome and genetic basis of sex determination.</title>
        <authorList>
            <person name="Jia H.M."/>
            <person name="Jia H.J."/>
            <person name="Cai Q.L."/>
            <person name="Wang Y."/>
            <person name="Zhao H.B."/>
            <person name="Yang W.F."/>
            <person name="Wang G.Y."/>
            <person name="Li Y.H."/>
            <person name="Zhan D.L."/>
            <person name="Shen Y.T."/>
            <person name="Niu Q.F."/>
            <person name="Chang L."/>
            <person name="Qiu J."/>
            <person name="Zhao L."/>
            <person name="Xie H.B."/>
            <person name="Fu W.Y."/>
            <person name="Jin J."/>
            <person name="Li X.W."/>
            <person name="Jiao Y."/>
            <person name="Zhou C.C."/>
            <person name="Tu T."/>
            <person name="Chai C.Y."/>
            <person name="Gao J.L."/>
            <person name="Fan L.J."/>
            <person name="van de Weg E."/>
            <person name="Wang J.Y."/>
            <person name="Gao Z.S."/>
        </authorList>
    </citation>
    <scope>NUCLEOTIDE SEQUENCE [LARGE SCALE GENOMIC DNA]</scope>
    <source>
        <tissue evidence="2">Leaves</tissue>
    </source>
</reference>
<name>A0A6A1WLZ7_9ROSI</name>
<protein>
    <submittedName>
        <fullName evidence="2">Uncharacterized protein</fullName>
    </submittedName>
</protein>
<evidence type="ECO:0000256" key="1">
    <source>
        <dbReference type="SAM" id="MobiDB-lite"/>
    </source>
</evidence>
<organism evidence="2 3">
    <name type="scientific">Morella rubra</name>
    <name type="common">Chinese bayberry</name>
    <dbReference type="NCBI Taxonomy" id="262757"/>
    <lineage>
        <taxon>Eukaryota</taxon>
        <taxon>Viridiplantae</taxon>
        <taxon>Streptophyta</taxon>
        <taxon>Embryophyta</taxon>
        <taxon>Tracheophyta</taxon>
        <taxon>Spermatophyta</taxon>
        <taxon>Magnoliopsida</taxon>
        <taxon>eudicotyledons</taxon>
        <taxon>Gunneridae</taxon>
        <taxon>Pentapetalae</taxon>
        <taxon>rosids</taxon>
        <taxon>fabids</taxon>
        <taxon>Fagales</taxon>
        <taxon>Myricaceae</taxon>
        <taxon>Morella</taxon>
    </lineage>
</organism>
<proteinExistence type="predicted"/>
<keyword evidence="3" id="KW-1185">Reference proteome</keyword>
<dbReference type="OrthoDB" id="1928482at2759"/>
<dbReference type="Proteomes" id="UP000516437">
    <property type="component" value="Chromosome 1"/>
</dbReference>
<evidence type="ECO:0000313" key="2">
    <source>
        <dbReference type="EMBL" id="KAB1224877.1"/>
    </source>
</evidence>
<dbReference type="AlphaFoldDB" id="A0A6A1WLZ7"/>
<sequence>MGSNYNPSKHPYDISMSKRTRRPLKVQDANRDSTDESIRNDTPWKAVEDGEDESSPSRVDEAEESDRKPSLKQLIKGRSSLGKHFTEEEKQLQLVTKQQEEGFQGLKLKRMVTRCAKVLRHMIKVKRELPKGESRKKPFLLLKV</sequence>
<accession>A0A6A1WLZ7</accession>
<gene>
    <name evidence="2" type="ORF">CJ030_MR1G008849</name>
</gene>
<feature type="region of interest" description="Disordered" evidence="1">
    <location>
        <begin position="1"/>
        <end position="83"/>
    </location>
</feature>
<evidence type="ECO:0000313" key="3">
    <source>
        <dbReference type="Proteomes" id="UP000516437"/>
    </source>
</evidence>
<comment type="caution">
    <text evidence="2">The sequence shown here is derived from an EMBL/GenBank/DDBJ whole genome shotgun (WGS) entry which is preliminary data.</text>
</comment>
<dbReference type="EMBL" id="RXIC02000019">
    <property type="protein sequence ID" value="KAB1224877.1"/>
    <property type="molecule type" value="Genomic_DNA"/>
</dbReference>
<feature type="compositionally biased region" description="Basic and acidic residues" evidence="1">
    <location>
        <begin position="28"/>
        <end position="39"/>
    </location>
</feature>